<protein>
    <submittedName>
        <fullName evidence="2">Transposase DDE domain-containing protein</fullName>
    </submittedName>
</protein>
<keyword evidence="3" id="KW-1185">Reference proteome</keyword>
<accession>A0A1H8CK89</accession>
<dbReference type="Pfam" id="PF13586">
    <property type="entry name" value="DDE_Tnp_1_2"/>
    <property type="match status" value="1"/>
</dbReference>
<organism evidence="2 3">
    <name type="scientific">Gemmobacter aquatilis</name>
    <dbReference type="NCBI Taxonomy" id="933059"/>
    <lineage>
        <taxon>Bacteria</taxon>
        <taxon>Pseudomonadati</taxon>
        <taxon>Pseudomonadota</taxon>
        <taxon>Alphaproteobacteria</taxon>
        <taxon>Rhodobacterales</taxon>
        <taxon>Paracoccaceae</taxon>
        <taxon>Gemmobacter</taxon>
    </lineage>
</organism>
<dbReference type="AlphaFoldDB" id="A0A1H8CK89"/>
<evidence type="ECO:0000313" key="3">
    <source>
        <dbReference type="Proteomes" id="UP000198761"/>
    </source>
</evidence>
<dbReference type="Proteomes" id="UP000198761">
    <property type="component" value="Unassembled WGS sequence"/>
</dbReference>
<sequence>MGVFARMMAGLAFEGTEQKMVMIDATQLKAHRTASSLWAKKGGDQCGRTKGGLYAKLHAVAKGCYRRRNRIEIMFDCLKDWRRVATRYDRCTKTFLSALALAATIMLWL</sequence>
<gene>
    <name evidence="2" type="ORF">SAMN04488103_102524</name>
</gene>
<evidence type="ECO:0000313" key="2">
    <source>
        <dbReference type="EMBL" id="SEM94824.1"/>
    </source>
</evidence>
<dbReference type="EMBL" id="FOCE01000002">
    <property type="protein sequence ID" value="SEM94824.1"/>
    <property type="molecule type" value="Genomic_DNA"/>
</dbReference>
<feature type="domain" description="Transposase DDE" evidence="1">
    <location>
        <begin position="47"/>
        <end position="107"/>
    </location>
</feature>
<evidence type="ECO:0000259" key="1">
    <source>
        <dbReference type="Pfam" id="PF13586"/>
    </source>
</evidence>
<dbReference type="InterPro" id="IPR025668">
    <property type="entry name" value="Tnp_DDE_dom"/>
</dbReference>
<name>A0A1H8CK89_9RHOB</name>
<reference evidence="2 3" key="1">
    <citation type="submission" date="2016-10" db="EMBL/GenBank/DDBJ databases">
        <authorList>
            <person name="de Groot N.N."/>
        </authorList>
    </citation>
    <scope>NUCLEOTIDE SEQUENCE [LARGE SCALE GENOMIC DNA]</scope>
    <source>
        <strain evidence="2 3">DSM 3857</strain>
    </source>
</reference>
<proteinExistence type="predicted"/>